<protein>
    <submittedName>
        <fullName evidence="1">Uncharacterized protein</fullName>
    </submittedName>
</protein>
<proteinExistence type="predicted"/>
<name>A0A7W9M1I4_9PSEU</name>
<comment type="caution">
    <text evidence="1">The sequence shown here is derived from an EMBL/GenBank/DDBJ whole genome shotgun (WGS) entry which is preliminary data.</text>
</comment>
<keyword evidence="2" id="KW-1185">Reference proteome</keyword>
<reference evidence="1 2" key="1">
    <citation type="submission" date="2020-08" db="EMBL/GenBank/DDBJ databases">
        <title>Sequencing the genomes of 1000 actinobacteria strains.</title>
        <authorList>
            <person name="Klenk H.-P."/>
        </authorList>
    </citation>
    <scope>NUCLEOTIDE SEQUENCE [LARGE SCALE GENOMIC DNA]</scope>
    <source>
        <strain evidence="1 2">DSM 45486</strain>
    </source>
</reference>
<sequence>MMDILFGVLAGLVLGCPEPFLGVPTASTSTGATVR</sequence>
<accession>A0A7W9M1I4</accession>
<evidence type="ECO:0000313" key="2">
    <source>
        <dbReference type="Proteomes" id="UP000552097"/>
    </source>
</evidence>
<organism evidence="1 2">
    <name type="scientific">Saccharothrix ecbatanensis</name>
    <dbReference type="NCBI Taxonomy" id="1105145"/>
    <lineage>
        <taxon>Bacteria</taxon>
        <taxon>Bacillati</taxon>
        <taxon>Actinomycetota</taxon>
        <taxon>Actinomycetes</taxon>
        <taxon>Pseudonocardiales</taxon>
        <taxon>Pseudonocardiaceae</taxon>
        <taxon>Saccharothrix</taxon>
    </lineage>
</organism>
<dbReference type="AlphaFoldDB" id="A0A7W9M1I4"/>
<dbReference type="Proteomes" id="UP000552097">
    <property type="component" value="Unassembled WGS sequence"/>
</dbReference>
<dbReference type="EMBL" id="JACHMO010000001">
    <property type="protein sequence ID" value="MBB5803893.1"/>
    <property type="molecule type" value="Genomic_DNA"/>
</dbReference>
<gene>
    <name evidence="1" type="ORF">F4560_003661</name>
</gene>
<evidence type="ECO:0000313" key="1">
    <source>
        <dbReference type="EMBL" id="MBB5803893.1"/>
    </source>
</evidence>